<evidence type="ECO:0000313" key="3">
    <source>
        <dbReference type="EMBL" id="KAK8893626.1"/>
    </source>
</evidence>
<evidence type="ECO:0000313" key="4">
    <source>
        <dbReference type="Proteomes" id="UP001470230"/>
    </source>
</evidence>
<evidence type="ECO:0000256" key="1">
    <source>
        <dbReference type="SAM" id="MobiDB-lite"/>
    </source>
</evidence>
<sequence length="209" mass="24248">MDQQRPQTYSPPIAQNTQFQIQPMQQPQQIQAMQPIQSIPQMQQILQNTSLKKRKYHQLTEYEKAKINYLKGSGKNITEIANELGISRTSINYYIKRISNPNCKYGKTGRPRKPKTEAEKEKELNKNNFLPTNPQMNIPQQPQAIIQTNFIPQQSNLNIYPPSNSIRLNAINDGNSFTDQQVQPHDYAWKPPSQPIFKQSTGYRQLYDT</sequence>
<feature type="region of interest" description="Disordered" evidence="1">
    <location>
        <begin position="106"/>
        <end position="135"/>
    </location>
</feature>
<feature type="compositionally biased region" description="Basic and acidic residues" evidence="1">
    <location>
        <begin position="114"/>
        <end position="125"/>
    </location>
</feature>
<dbReference type="EMBL" id="JAPFFF010000003">
    <property type="protein sequence ID" value="KAK8893626.1"/>
    <property type="molecule type" value="Genomic_DNA"/>
</dbReference>
<dbReference type="Pfam" id="PF11427">
    <property type="entry name" value="HTH_Tnp_Tc3_1"/>
    <property type="match status" value="1"/>
</dbReference>
<feature type="domain" description="Tc3 transposase DNA binding" evidence="2">
    <location>
        <begin position="59"/>
        <end position="107"/>
    </location>
</feature>
<keyword evidence="4" id="KW-1185">Reference proteome</keyword>
<dbReference type="InterPro" id="IPR025898">
    <property type="entry name" value="Tc3_transposase_DNA-bd_dom"/>
</dbReference>
<dbReference type="SUPFAM" id="SSF88659">
    <property type="entry name" value="Sigma3 and sigma4 domains of RNA polymerase sigma factors"/>
    <property type="match status" value="1"/>
</dbReference>
<dbReference type="InterPro" id="IPR013324">
    <property type="entry name" value="RNA_pol_sigma_r3/r4-like"/>
</dbReference>
<dbReference type="Gene3D" id="1.10.10.60">
    <property type="entry name" value="Homeodomain-like"/>
    <property type="match status" value="1"/>
</dbReference>
<protein>
    <recommendedName>
        <fullName evidence="2">Tc3 transposase DNA binding domain-containing protein</fullName>
    </recommendedName>
</protein>
<comment type="caution">
    <text evidence="3">The sequence shown here is derived from an EMBL/GenBank/DDBJ whole genome shotgun (WGS) entry which is preliminary data.</text>
</comment>
<gene>
    <name evidence="3" type="ORF">M9Y10_022051</name>
</gene>
<reference evidence="3 4" key="1">
    <citation type="submission" date="2024-04" db="EMBL/GenBank/DDBJ databases">
        <title>Tritrichomonas musculus Genome.</title>
        <authorList>
            <person name="Alves-Ferreira E."/>
            <person name="Grigg M."/>
            <person name="Lorenzi H."/>
            <person name="Galac M."/>
        </authorList>
    </citation>
    <scope>NUCLEOTIDE SEQUENCE [LARGE SCALE GENOMIC DNA]</scope>
    <source>
        <strain evidence="3 4">EAF2021</strain>
    </source>
</reference>
<accession>A0ABR2KS33</accession>
<organism evidence="3 4">
    <name type="scientific">Tritrichomonas musculus</name>
    <dbReference type="NCBI Taxonomy" id="1915356"/>
    <lineage>
        <taxon>Eukaryota</taxon>
        <taxon>Metamonada</taxon>
        <taxon>Parabasalia</taxon>
        <taxon>Tritrichomonadida</taxon>
        <taxon>Tritrichomonadidae</taxon>
        <taxon>Tritrichomonas</taxon>
    </lineage>
</organism>
<proteinExistence type="predicted"/>
<evidence type="ECO:0000259" key="2">
    <source>
        <dbReference type="Pfam" id="PF11427"/>
    </source>
</evidence>
<dbReference type="Proteomes" id="UP001470230">
    <property type="component" value="Unassembled WGS sequence"/>
</dbReference>
<name>A0ABR2KS33_9EUKA</name>